<dbReference type="OMA" id="GAQKTCT"/>
<dbReference type="GO" id="GO:0005604">
    <property type="term" value="C:basement membrane"/>
    <property type="evidence" value="ECO:0007669"/>
    <property type="project" value="TreeGrafter"/>
</dbReference>
<organism evidence="14 15">
    <name type="scientific">Patiria miniata</name>
    <name type="common">Bat star</name>
    <name type="synonym">Asterina miniata</name>
    <dbReference type="NCBI Taxonomy" id="46514"/>
    <lineage>
        <taxon>Eukaryota</taxon>
        <taxon>Metazoa</taxon>
        <taxon>Echinodermata</taxon>
        <taxon>Eleutherozoa</taxon>
        <taxon>Asterozoa</taxon>
        <taxon>Asteroidea</taxon>
        <taxon>Valvatacea</taxon>
        <taxon>Valvatida</taxon>
        <taxon>Asterinidae</taxon>
        <taxon>Patiria</taxon>
    </lineage>
</organism>
<dbReference type="PROSITE" id="PS51115">
    <property type="entry name" value="LAMININ_IVA"/>
    <property type="match status" value="1"/>
</dbReference>
<keyword evidence="3 10" id="KW-0732">Signal</keyword>
<dbReference type="Pfam" id="PF00055">
    <property type="entry name" value="Laminin_N"/>
    <property type="match status" value="1"/>
</dbReference>
<keyword evidence="6" id="KW-0325">Glycoprotein</keyword>
<dbReference type="FunFam" id="2.10.25.10:FF:000051">
    <property type="entry name" value="Laminin subunit alpha 4"/>
    <property type="match status" value="1"/>
</dbReference>
<feature type="signal peptide" evidence="10">
    <location>
        <begin position="1"/>
        <end position="35"/>
    </location>
</feature>
<feature type="domain" description="Laminin EGF-like" evidence="11">
    <location>
        <begin position="944"/>
        <end position="991"/>
    </location>
</feature>
<evidence type="ECO:0000259" key="12">
    <source>
        <dbReference type="PROSITE" id="PS51115"/>
    </source>
</evidence>
<dbReference type="OrthoDB" id="430826at2759"/>
<keyword evidence="9" id="KW-0175">Coiled coil</keyword>
<feature type="domain" description="Laminin N-terminal" evidence="13">
    <location>
        <begin position="48"/>
        <end position="287"/>
    </location>
</feature>
<dbReference type="FunFam" id="2.10.25.10:FF:000011">
    <property type="entry name" value="Cadherin EGF LAG seven-pass G-type receptor"/>
    <property type="match status" value="1"/>
</dbReference>
<feature type="disulfide bond" evidence="8">
    <location>
        <begin position="992"/>
        <end position="1004"/>
    </location>
</feature>
<evidence type="ECO:0000259" key="11">
    <source>
        <dbReference type="PROSITE" id="PS50027"/>
    </source>
</evidence>
<dbReference type="PRINTS" id="PR00011">
    <property type="entry name" value="EGFLAMININ"/>
</dbReference>
<feature type="domain" description="Laminin EGF-like" evidence="11">
    <location>
        <begin position="736"/>
        <end position="784"/>
    </location>
</feature>
<dbReference type="SMART" id="SM00181">
    <property type="entry name" value="EGF"/>
    <property type="match status" value="5"/>
</dbReference>
<dbReference type="FunFam" id="2.10.25.10:FF:000067">
    <property type="entry name" value="Laminin subunit gamma 1"/>
    <property type="match status" value="1"/>
</dbReference>
<evidence type="ECO:0000256" key="1">
    <source>
        <dbReference type="ARBA" id="ARBA00004613"/>
    </source>
</evidence>
<comment type="subcellular location">
    <subcellularLocation>
        <location evidence="1">Secreted</location>
    </subcellularLocation>
</comment>
<feature type="disulfide bond" evidence="8">
    <location>
        <begin position="895"/>
        <end position="907"/>
    </location>
</feature>
<feature type="disulfide bond" evidence="8">
    <location>
        <begin position="864"/>
        <end position="873"/>
    </location>
</feature>
<dbReference type="Proteomes" id="UP000887568">
    <property type="component" value="Unplaced"/>
</dbReference>
<dbReference type="InterPro" id="IPR000742">
    <property type="entry name" value="EGF"/>
</dbReference>
<dbReference type="SMART" id="SM00180">
    <property type="entry name" value="EGF_Lam"/>
    <property type="match status" value="10"/>
</dbReference>
<reference evidence="14" key="1">
    <citation type="submission" date="2022-11" db="UniProtKB">
        <authorList>
            <consortium name="EnsemblMetazoa"/>
        </authorList>
    </citation>
    <scope>IDENTIFICATION</scope>
</reference>
<comment type="caution">
    <text evidence="8">Lacks conserved residue(s) required for the propagation of feature annotation.</text>
</comment>
<feature type="disulfide bond" evidence="8">
    <location>
        <begin position="1012"/>
        <end position="1021"/>
    </location>
</feature>
<dbReference type="GO" id="GO:0005576">
    <property type="term" value="C:extracellular region"/>
    <property type="evidence" value="ECO:0007669"/>
    <property type="project" value="UniProtKB-SubCell"/>
</dbReference>
<feature type="domain" description="Laminin EGF-like" evidence="11">
    <location>
        <begin position="404"/>
        <end position="450"/>
    </location>
</feature>
<feature type="disulfide bond" evidence="8">
    <location>
        <begin position="424"/>
        <end position="433"/>
    </location>
</feature>
<dbReference type="Gene3D" id="2.60.120.260">
    <property type="entry name" value="Galactose-binding domain-like"/>
    <property type="match status" value="1"/>
</dbReference>
<feature type="coiled-coil region" evidence="9">
    <location>
        <begin position="1308"/>
        <end position="1531"/>
    </location>
</feature>
<dbReference type="CDD" id="cd06503">
    <property type="entry name" value="ATP-synt_Fo_b"/>
    <property type="match status" value="1"/>
</dbReference>
<proteinExistence type="predicted"/>
<keyword evidence="2" id="KW-0964">Secreted</keyword>
<dbReference type="CDD" id="cd00055">
    <property type="entry name" value="EGF_Lam"/>
    <property type="match status" value="9"/>
</dbReference>
<dbReference type="FunFam" id="2.10.25.10:FF:000758">
    <property type="entry name" value="Laminin subunit gamma 1"/>
    <property type="match status" value="1"/>
</dbReference>
<dbReference type="InterPro" id="IPR056863">
    <property type="entry name" value="LMN_ATRN_NET-like_EGF"/>
</dbReference>
<dbReference type="SMART" id="SM00281">
    <property type="entry name" value="LamB"/>
    <property type="match status" value="1"/>
</dbReference>
<dbReference type="Pfam" id="PF00053">
    <property type="entry name" value="EGF_laminin"/>
    <property type="match status" value="9"/>
</dbReference>
<dbReference type="PROSITE" id="PS51117">
    <property type="entry name" value="LAMININ_NTER"/>
    <property type="match status" value="1"/>
</dbReference>
<dbReference type="PROSITE" id="PS50027">
    <property type="entry name" value="EGF_LAM_2"/>
    <property type="match status" value="7"/>
</dbReference>
<dbReference type="PROSITE" id="PS01248">
    <property type="entry name" value="EGF_LAM_1"/>
    <property type="match status" value="4"/>
</dbReference>
<sequence length="1628" mass="178731">MAELRWRFGSFHRRNFTTLRPVFLLLASLCSAVLAQESAVPCYDENGRAQRCQPEFVNAAFELDAEATNTCGLYRSTRYCRQTGVTGATRACSYCDSASQRFGHPPNYLTDYHKEKKMTWWQSDTMYEGIQFPNSVNLTISLGKAFSITYIRLKFYSARPESFAIYKRTTHDGPWIPYQYYSGSCEATYKVSRSNFAPTNDETRALCTDDFSDISPLTGGNIAFGTLEGRPSAFSFDDSELLQEWVTATDILVMLTRLNTFGDEVFQVPDVLRSYYYAVSDFSIGGRCKCNGHASECINSTGIDNSVRLVCRCEHFTAGLDCNECLPFYNDQPWRPATSDNVNECQACECNGRSNRCYFDQDLYDRTGHGGHCQDCQGSTDGPNCERCRDNYYQSSQDAVCQPCNCDPVGSLHLQCDSRGQCTCKIGVGGEKCNQCLPNYFDFGVAGCTSCDCVIAGSVNSQPTCDSTTGLCECKTNVEGRQCDRCKSGYFNLQEDDPFGCMSCFCHGHSSECSSAPGYEFSYLQSRFNSGNEGWEARGRYGQEGTLVFSSIRQNIGIASDNTRPYYFVAPDKYLGDKRLGYGQEMTFTFRHVGAEPSLTVEDVILMGDGLTISAPIVAQGNPTPGILPQTYTFRLREEEELGWVQRPSSFDFQRLLTNLTAIMIRATYADGAQGIIDNFDFPTVRRAVGPGAERVDFVELCQCPVGYVGQFCESCDGKFRRDPPEGGPFAQCIPCECNGHADYCEATSGICICQDNTVGDQCEQCAPGFYGDARQGASDDCRPCPCPGGSECMQMPSTGEVMCTNCPMGYVGNRCEFCADGFFGDPLGRNGPPSACIPCQCSGNIDQNAVGNCDRDTGECLKCIYNTGGFNCENCLAGFYGDALALPKGQCRPCDCYNTGSFSIECDQTDGQCRCLPFVVGRQCDQCEEGYWDLESGRGCQPCNCDFTGSTNAQCDVGGGQCPCLEGVGGPLCDECLFDHHGFSSNGCQSCNCDRQGSAQLNCSSDGVCICKDGVIGEKCDNCRENHYNIALGCIPCPACYTLVQDRVNDHRDKLEQLEELINNVGNNPDIVNDAEFEKRLAELEEDLDNTMTDAEEAVAIDSQLANQLRDLQDSINALKEQLSQIMKNINTAEGDSADSSEELAQAFVIIDRAKKALAEAQAYLDLGGWKVLKELNDTARNMSEQALEMQQLAKQARELAAGQEQLSGEIEGTANEAKATSEEALRLIQETGADSSIEDQISKVETDYGDAQDLFEEAAQLAEDSKTKADAVHTESTAMLAKSKQPLASYDGEALNKSAGDIKEQAEMIKQKAAEVKATNQDLLAQVEQQAQEASKLLDDGTKAQQKLDLLMAKAHGAEADAQDAKAEGERTLEQAEQILEDLRGFNEKVEKSKMEAADAMLRIPEIERKIDQANETSVGAQGTIDAAKEDAIKARDQAALAEINATRASQGAENIKASADEINKVAQAQNDRADDLQGNATQTMMELGALETQADDDSQLIQQAEMKANEARRKADEATKAVQRALDGVQDLMDDLNALNPLDPNRLQDIEDDFGNVKRTFEKDLNIDQVMQGLRDAEQQQQGWINTYQLSLDDLKAQVENIQDISDSLPEFCPNFDRLENSGRR</sequence>
<dbReference type="InterPro" id="IPR050440">
    <property type="entry name" value="Laminin/Netrin_ECM"/>
</dbReference>
<evidence type="ECO:0000256" key="10">
    <source>
        <dbReference type="SAM" id="SignalP"/>
    </source>
</evidence>
<name>A0A913Z3R9_PATMI</name>
<evidence type="ECO:0000256" key="6">
    <source>
        <dbReference type="ARBA" id="ARBA00023180"/>
    </source>
</evidence>
<feature type="disulfide bond" evidence="8">
    <location>
        <begin position="897"/>
        <end position="914"/>
    </location>
</feature>
<feature type="disulfide bond" evidence="8">
    <location>
        <begin position="946"/>
        <end position="963"/>
    </location>
</feature>
<keyword evidence="5 8" id="KW-1015">Disulfide bond</keyword>
<feature type="coiled-coil region" evidence="9">
    <location>
        <begin position="1174"/>
        <end position="1201"/>
    </location>
</feature>
<dbReference type="Pfam" id="PF24973">
    <property type="entry name" value="EGF_LMN_ATRN"/>
    <property type="match status" value="1"/>
</dbReference>
<dbReference type="FunFam" id="2.60.120.260:FF:000018">
    <property type="entry name" value="Laminin subunit gamma 1"/>
    <property type="match status" value="1"/>
</dbReference>
<dbReference type="CTD" id="3915"/>
<dbReference type="GeneID" id="119720710"/>
<dbReference type="Pfam" id="PF00052">
    <property type="entry name" value="Laminin_B"/>
    <property type="match status" value="1"/>
</dbReference>
<feature type="domain" description="Laminin EGF-like" evidence="11">
    <location>
        <begin position="895"/>
        <end position="943"/>
    </location>
</feature>
<feature type="disulfide bond" evidence="8">
    <location>
        <begin position="754"/>
        <end position="763"/>
    </location>
</feature>
<feature type="disulfide bond" evidence="8">
    <location>
        <begin position="916"/>
        <end position="925"/>
    </location>
</feature>
<dbReference type="SUPFAM" id="SSF57196">
    <property type="entry name" value="EGF/Laminin"/>
    <property type="match status" value="10"/>
</dbReference>
<feature type="coiled-coil region" evidence="9">
    <location>
        <begin position="1042"/>
        <end position="1137"/>
    </location>
</feature>
<keyword evidence="7 8" id="KW-0424">Laminin EGF-like domain</keyword>
<keyword evidence="4" id="KW-0677">Repeat</keyword>
<feature type="disulfide bond" evidence="8">
    <location>
        <begin position="404"/>
        <end position="416"/>
    </location>
</feature>
<evidence type="ECO:0000256" key="4">
    <source>
        <dbReference type="ARBA" id="ARBA00022737"/>
    </source>
</evidence>
<protein>
    <recommendedName>
        <fullName evidence="16">Laminin subunit gamma-1</fullName>
    </recommendedName>
</protein>
<evidence type="ECO:0000256" key="7">
    <source>
        <dbReference type="ARBA" id="ARBA00023292"/>
    </source>
</evidence>
<feature type="chain" id="PRO_5037271767" description="Laminin subunit gamma-1" evidence="10">
    <location>
        <begin position="36"/>
        <end position="1628"/>
    </location>
</feature>
<dbReference type="FunFam" id="2.10.25.10:FF:000769">
    <property type="entry name" value="Laminin subunit gamma-1"/>
    <property type="match status" value="1"/>
</dbReference>
<evidence type="ECO:0000313" key="15">
    <source>
        <dbReference type="Proteomes" id="UP000887568"/>
    </source>
</evidence>
<feature type="domain" description="Laminin IV type A" evidence="12">
    <location>
        <begin position="530"/>
        <end position="701"/>
    </location>
</feature>
<dbReference type="EnsemblMetazoa" id="XM_038190516.1">
    <property type="protein sequence ID" value="XP_038046444.1"/>
    <property type="gene ID" value="LOC119720710"/>
</dbReference>
<dbReference type="InterPro" id="IPR002049">
    <property type="entry name" value="LE_dom"/>
</dbReference>
<accession>A0A913Z3R9</accession>
<dbReference type="InterPro" id="IPR008211">
    <property type="entry name" value="Laminin_N"/>
</dbReference>
<evidence type="ECO:0000256" key="3">
    <source>
        <dbReference type="ARBA" id="ARBA00022729"/>
    </source>
</evidence>
<keyword evidence="15" id="KW-1185">Reference proteome</keyword>
<evidence type="ECO:0000256" key="8">
    <source>
        <dbReference type="PROSITE-ProRule" id="PRU00460"/>
    </source>
</evidence>
<dbReference type="GO" id="GO:0007411">
    <property type="term" value="P:axon guidance"/>
    <property type="evidence" value="ECO:0007669"/>
    <property type="project" value="TreeGrafter"/>
</dbReference>
<evidence type="ECO:0000256" key="2">
    <source>
        <dbReference type="ARBA" id="ARBA00022525"/>
    </source>
</evidence>
<dbReference type="SMART" id="SM00136">
    <property type="entry name" value="LamNT"/>
    <property type="match status" value="1"/>
</dbReference>
<dbReference type="InterPro" id="IPR000034">
    <property type="entry name" value="Laminin_IV"/>
</dbReference>
<dbReference type="Gene3D" id="2.10.25.10">
    <property type="entry name" value="Laminin"/>
    <property type="match status" value="9"/>
</dbReference>
<dbReference type="GO" id="GO:0009888">
    <property type="term" value="P:tissue development"/>
    <property type="evidence" value="ECO:0007669"/>
    <property type="project" value="TreeGrafter"/>
</dbReference>
<dbReference type="PANTHER" id="PTHR10574:SF435">
    <property type="entry name" value="LAMININ SUBUNIT GAMMA-1"/>
    <property type="match status" value="1"/>
</dbReference>
<dbReference type="GO" id="GO:0009887">
    <property type="term" value="P:animal organ morphogenesis"/>
    <property type="evidence" value="ECO:0007669"/>
    <property type="project" value="TreeGrafter"/>
</dbReference>
<dbReference type="PANTHER" id="PTHR10574">
    <property type="entry name" value="NETRIN/LAMININ-RELATED"/>
    <property type="match status" value="1"/>
</dbReference>
<dbReference type="RefSeq" id="XP_038046444.1">
    <property type="nucleotide sequence ID" value="XM_038190516.1"/>
</dbReference>
<evidence type="ECO:0000259" key="13">
    <source>
        <dbReference type="PROSITE" id="PS51117"/>
    </source>
</evidence>
<dbReference type="FunFam" id="2.10.25.10:FF:000166">
    <property type="entry name" value="laminin subunit gamma-1"/>
    <property type="match status" value="1"/>
</dbReference>
<evidence type="ECO:0000256" key="5">
    <source>
        <dbReference type="ARBA" id="ARBA00023157"/>
    </source>
</evidence>
<dbReference type="FunFam" id="2.10.25.10:FF:000090">
    <property type="entry name" value="laminin subunit alpha"/>
    <property type="match status" value="1"/>
</dbReference>
<feature type="domain" description="Laminin EGF-like" evidence="11">
    <location>
        <begin position="840"/>
        <end position="894"/>
    </location>
</feature>
<evidence type="ECO:0000313" key="14">
    <source>
        <dbReference type="EnsemblMetazoa" id="XP_038046444.1"/>
    </source>
</evidence>
<feature type="disulfide bond" evidence="8">
    <location>
        <begin position="965"/>
        <end position="974"/>
    </location>
</feature>
<feature type="domain" description="Laminin EGF-like" evidence="11">
    <location>
        <begin position="992"/>
        <end position="1037"/>
    </location>
</feature>
<feature type="disulfide bond" evidence="8">
    <location>
        <begin position="474"/>
        <end position="483"/>
    </location>
</feature>
<feature type="disulfide bond" evidence="8">
    <location>
        <begin position="944"/>
        <end position="956"/>
    </location>
</feature>
<feature type="domain" description="Laminin EGF-like" evidence="11">
    <location>
        <begin position="451"/>
        <end position="503"/>
    </location>
</feature>
<evidence type="ECO:0008006" key="16">
    <source>
        <dbReference type="Google" id="ProtNLM"/>
    </source>
</evidence>
<evidence type="ECO:0000256" key="9">
    <source>
        <dbReference type="SAM" id="Coils"/>
    </source>
</evidence>